<dbReference type="EMBL" id="JAAVLX010000018">
    <property type="protein sequence ID" value="NOJ44552.1"/>
    <property type="molecule type" value="Genomic_DNA"/>
</dbReference>
<dbReference type="AlphaFoldDB" id="A0A7Y4LZD8"/>
<gene>
    <name evidence="1" type="ORF">HCN58_34355</name>
</gene>
<name>A0A7Y4LZD8_9BRAD</name>
<keyword evidence="2" id="KW-1185">Reference proteome</keyword>
<sequence length="103" mass="11741">MHSSNCFARPPVGELLKTSKKPFGAEFVRWRANHRGKSDQKYRYSRRRFNLSLFCAHSGDKEKSITGIEQRAEAKPRVLLVDDPGPAAIGREVRSHMCAILSW</sequence>
<protein>
    <submittedName>
        <fullName evidence="1">Uncharacterized protein</fullName>
    </submittedName>
</protein>
<evidence type="ECO:0000313" key="1">
    <source>
        <dbReference type="EMBL" id="NOJ44552.1"/>
    </source>
</evidence>
<reference evidence="1 2" key="1">
    <citation type="submission" date="2020-03" db="EMBL/GenBank/DDBJ databases">
        <title>Bradyrhizobium diversity isolated from nodules of Indigofera sp.</title>
        <authorList>
            <person name="Klepa M."/>
            <person name="Helene L."/>
            <person name="Hungria M."/>
        </authorList>
    </citation>
    <scope>NUCLEOTIDE SEQUENCE [LARGE SCALE GENOMIC DNA]</scope>
    <source>
        <strain evidence="1 2">WSM 1791</strain>
    </source>
</reference>
<proteinExistence type="predicted"/>
<evidence type="ECO:0000313" key="2">
    <source>
        <dbReference type="Proteomes" id="UP000544122"/>
    </source>
</evidence>
<comment type="caution">
    <text evidence="1">The sequence shown here is derived from an EMBL/GenBank/DDBJ whole genome shotgun (WGS) entry which is preliminary data.</text>
</comment>
<dbReference type="RefSeq" id="WP_171583732.1">
    <property type="nucleotide sequence ID" value="NZ_JAAVLX010000018.1"/>
</dbReference>
<dbReference type="Proteomes" id="UP000544122">
    <property type="component" value="Unassembled WGS sequence"/>
</dbReference>
<organism evidence="1 2">
    <name type="scientific">Bradyrhizobium australiense</name>
    <dbReference type="NCBI Taxonomy" id="2721161"/>
    <lineage>
        <taxon>Bacteria</taxon>
        <taxon>Pseudomonadati</taxon>
        <taxon>Pseudomonadota</taxon>
        <taxon>Alphaproteobacteria</taxon>
        <taxon>Hyphomicrobiales</taxon>
        <taxon>Nitrobacteraceae</taxon>
        <taxon>Bradyrhizobium</taxon>
    </lineage>
</organism>
<accession>A0A7Y4LZD8</accession>